<dbReference type="AlphaFoldDB" id="A0A345XQC5"/>
<dbReference type="Pfam" id="PF13302">
    <property type="entry name" value="Acetyltransf_3"/>
    <property type="match status" value="1"/>
</dbReference>
<protein>
    <submittedName>
        <fullName evidence="2">N-acetyltransferase</fullName>
    </submittedName>
</protein>
<reference evidence="2 3" key="1">
    <citation type="submission" date="2018-07" db="EMBL/GenBank/DDBJ databases">
        <title>Draft genome of the type strain Streptomyces armeniacus ATCC 15676.</title>
        <authorList>
            <person name="Labana P."/>
            <person name="Gosse J.T."/>
            <person name="Boddy C.N."/>
        </authorList>
    </citation>
    <scope>NUCLEOTIDE SEQUENCE [LARGE SCALE GENOMIC DNA]</scope>
    <source>
        <strain evidence="2 3">ATCC 15676</strain>
    </source>
</reference>
<dbReference type="PROSITE" id="PS51186">
    <property type="entry name" value="GNAT"/>
    <property type="match status" value="1"/>
</dbReference>
<dbReference type="KEGG" id="sarm:DVA86_15410"/>
<evidence type="ECO:0000313" key="3">
    <source>
        <dbReference type="Proteomes" id="UP000254425"/>
    </source>
</evidence>
<dbReference type="Proteomes" id="UP000254425">
    <property type="component" value="Chromosome"/>
</dbReference>
<feature type="domain" description="N-acetyltransferase" evidence="1">
    <location>
        <begin position="10"/>
        <end position="175"/>
    </location>
</feature>
<organism evidence="2 3">
    <name type="scientific">Streptomyces armeniacus</name>
    <dbReference type="NCBI Taxonomy" id="83291"/>
    <lineage>
        <taxon>Bacteria</taxon>
        <taxon>Bacillati</taxon>
        <taxon>Actinomycetota</taxon>
        <taxon>Actinomycetes</taxon>
        <taxon>Kitasatosporales</taxon>
        <taxon>Streptomycetaceae</taxon>
        <taxon>Streptomyces</taxon>
    </lineage>
</organism>
<dbReference type="InterPro" id="IPR000182">
    <property type="entry name" value="GNAT_dom"/>
</dbReference>
<dbReference type="PANTHER" id="PTHR43441:SF10">
    <property type="entry name" value="ACETYLTRANSFERASE"/>
    <property type="match status" value="1"/>
</dbReference>
<dbReference type="GO" id="GO:1990189">
    <property type="term" value="F:protein N-terminal-serine acetyltransferase activity"/>
    <property type="evidence" value="ECO:0007669"/>
    <property type="project" value="TreeGrafter"/>
</dbReference>
<sequence>MFALPLTDTAELRPLEPWQAEEFAESIDSARAHLSPWLPWPALITDVGSARRWLRDYADKQARDEGRIYGIWADGRLVGGLVFRTFDVASGVCEIGAWTVPEGEGRGLVHRGARELIDWAFRVRGMSRVEWRTVTANVRSTAAARRLGMTRDGTLRQVHAQDGRRHDVEVWSLLADEWTAAAAQERGAA</sequence>
<gene>
    <name evidence="2" type="ORF">DVA86_15410</name>
</gene>
<keyword evidence="2" id="KW-0808">Transferase</keyword>
<proteinExistence type="predicted"/>
<dbReference type="InterPro" id="IPR016181">
    <property type="entry name" value="Acyl_CoA_acyltransferase"/>
</dbReference>
<dbReference type="GO" id="GO:0005737">
    <property type="term" value="C:cytoplasm"/>
    <property type="evidence" value="ECO:0007669"/>
    <property type="project" value="TreeGrafter"/>
</dbReference>
<keyword evidence="3" id="KW-1185">Reference proteome</keyword>
<dbReference type="PANTHER" id="PTHR43441">
    <property type="entry name" value="RIBOSOMAL-PROTEIN-SERINE ACETYLTRANSFERASE"/>
    <property type="match status" value="1"/>
</dbReference>
<dbReference type="GO" id="GO:0008999">
    <property type="term" value="F:protein-N-terminal-alanine acetyltransferase activity"/>
    <property type="evidence" value="ECO:0007669"/>
    <property type="project" value="TreeGrafter"/>
</dbReference>
<evidence type="ECO:0000259" key="1">
    <source>
        <dbReference type="PROSITE" id="PS51186"/>
    </source>
</evidence>
<dbReference type="Gene3D" id="3.40.630.30">
    <property type="match status" value="1"/>
</dbReference>
<evidence type="ECO:0000313" key="2">
    <source>
        <dbReference type="EMBL" id="AXK33841.1"/>
    </source>
</evidence>
<accession>A0A345XQC5</accession>
<dbReference type="SUPFAM" id="SSF55729">
    <property type="entry name" value="Acyl-CoA N-acyltransferases (Nat)"/>
    <property type="match status" value="1"/>
</dbReference>
<name>A0A345XQC5_9ACTN</name>
<dbReference type="EMBL" id="CP031320">
    <property type="protein sequence ID" value="AXK33841.1"/>
    <property type="molecule type" value="Genomic_DNA"/>
</dbReference>
<dbReference type="InterPro" id="IPR051908">
    <property type="entry name" value="Ribosomal_N-acetyltransferase"/>
</dbReference>
<dbReference type="RefSeq" id="WP_208878938.1">
    <property type="nucleotide sequence ID" value="NZ_CP031320.1"/>
</dbReference>